<dbReference type="AlphaFoldDB" id="A0A1V4D596"/>
<comment type="caution">
    <text evidence="2">The sequence shown here is derived from an EMBL/GenBank/DDBJ whole genome shotgun (WGS) entry which is preliminary data.</text>
</comment>
<accession>A0A1V4D596</accession>
<proteinExistence type="predicted"/>
<sequence length="62" mass="6824">MSDTAKGRAMMTMRVSRDGGKTYGPTRVVRTTEPLRPLETSVWPPCQCPRCASAHVIGHQPL</sequence>
<evidence type="ECO:0000313" key="3">
    <source>
        <dbReference type="Proteomes" id="UP000033615"/>
    </source>
</evidence>
<dbReference type="EMBL" id="LAKD02000036">
    <property type="protein sequence ID" value="OPF79649.1"/>
    <property type="molecule type" value="Genomic_DNA"/>
</dbReference>
<keyword evidence="3" id="KW-1185">Reference proteome</keyword>
<reference evidence="2" key="1">
    <citation type="submission" date="2016-12" db="EMBL/GenBank/DDBJ databases">
        <title>Genome sequence of Streptomyces antioxidans MUSC 164.</title>
        <authorList>
            <person name="Lee L.-H."/>
            <person name="Ser H.-L."/>
        </authorList>
    </citation>
    <scope>NUCLEOTIDE SEQUENCE [LARGE SCALE GENOMIC DNA]</scope>
    <source>
        <strain evidence="2">MUSC 164</strain>
    </source>
</reference>
<evidence type="ECO:0000256" key="1">
    <source>
        <dbReference type="SAM" id="MobiDB-lite"/>
    </source>
</evidence>
<gene>
    <name evidence="2" type="ORF">VT50_0215435</name>
</gene>
<feature type="region of interest" description="Disordered" evidence="1">
    <location>
        <begin position="1"/>
        <end position="32"/>
    </location>
</feature>
<organism evidence="2 3">
    <name type="scientific">Streptomyces antioxidans</name>
    <dbReference type="NCBI Taxonomy" id="1507734"/>
    <lineage>
        <taxon>Bacteria</taxon>
        <taxon>Bacillati</taxon>
        <taxon>Actinomycetota</taxon>
        <taxon>Actinomycetes</taxon>
        <taxon>Kitasatosporales</taxon>
        <taxon>Streptomycetaceae</taxon>
        <taxon>Streptomyces</taxon>
    </lineage>
</organism>
<protein>
    <submittedName>
        <fullName evidence="2">Uncharacterized protein</fullName>
    </submittedName>
</protein>
<name>A0A1V4D596_9ACTN</name>
<dbReference type="Proteomes" id="UP000033615">
    <property type="component" value="Unassembled WGS sequence"/>
</dbReference>
<evidence type="ECO:0000313" key="2">
    <source>
        <dbReference type="EMBL" id="OPF79649.1"/>
    </source>
</evidence>